<keyword evidence="6" id="KW-1133">Transmembrane helix</keyword>
<protein>
    <submittedName>
        <fullName evidence="7">Uncharacterized protein</fullName>
    </submittedName>
</protein>
<evidence type="ECO:0000256" key="1">
    <source>
        <dbReference type="ARBA" id="ARBA00022553"/>
    </source>
</evidence>
<evidence type="ECO:0000256" key="3">
    <source>
        <dbReference type="ARBA" id="ARBA00048679"/>
    </source>
</evidence>
<evidence type="ECO:0000256" key="2">
    <source>
        <dbReference type="ARBA" id="ARBA00047899"/>
    </source>
</evidence>
<dbReference type="STRING" id="50376.A0A517L8T1"/>
<dbReference type="InterPro" id="IPR050839">
    <property type="entry name" value="Rho-assoc_Ser/Thr_Kinase"/>
</dbReference>
<keyword evidence="4" id="KW-0175">Coiled coil</keyword>
<keyword evidence="8" id="KW-1185">Reference proteome</keyword>
<dbReference type="PANTHER" id="PTHR22988">
    <property type="entry name" value="MYOTONIC DYSTROPHY S/T KINASE-RELATED"/>
    <property type="match status" value="1"/>
</dbReference>
<feature type="transmembrane region" description="Helical" evidence="6">
    <location>
        <begin position="50"/>
        <end position="72"/>
    </location>
</feature>
<evidence type="ECO:0000313" key="8">
    <source>
        <dbReference type="Proteomes" id="UP000316270"/>
    </source>
</evidence>
<dbReference type="GO" id="GO:0005856">
    <property type="term" value="C:cytoskeleton"/>
    <property type="evidence" value="ECO:0007669"/>
    <property type="project" value="TreeGrafter"/>
</dbReference>
<feature type="coiled-coil region" evidence="4">
    <location>
        <begin position="367"/>
        <end position="440"/>
    </location>
</feature>
<comment type="catalytic activity">
    <reaction evidence="3">
        <text>L-seryl-[protein] + ATP = O-phospho-L-seryl-[protein] + ADP + H(+)</text>
        <dbReference type="Rhea" id="RHEA:17989"/>
        <dbReference type="Rhea" id="RHEA-COMP:9863"/>
        <dbReference type="Rhea" id="RHEA-COMP:11604"/>
        <dbReference type="ChEBI" id="CHEBI:15378"/>
        <dbReference type="ChEBI" id="CHEBI:29999"/>
        <dbReference type="ChEBI" id="CHEBI:30616"/>
        <dbReference type="ChEBI" id="CHEBI:83421"/>
        <dbReference type="ChEBI" id="CHEBI:456216"/>
        <dbReference type="EC" id="2.7.11.1"/>
    </reaction>
</comment>
<reference evidence="7 8" key="1">
    <citation type="submission" date="2019-07" db="EMBL/GenBank/DDBJ databases">
        <title>Finished genome of Venturia effusa.</title>
        <authorList>
            <person name="Young C.A."/>
            <person name="Cox M.P."/>
            <person name="Ganley A.R.D."/>
            <person name="David W.J."/>
        </authorList>
    </citation>
    <scope>NUCLEOTIDE SEQUENCE [LARGE SCALE GENOMIC DNA]</scope>
    <source>
        <strain evidence="8">albino</strain>
    </source>
</reference>
<feature type="compositionally biased region" description="Basic and acidic residues" evidence="5">
    <location>
        <begin position="736"/>
        <end position="747"/>
    </location>
</feature>
<organism evidence="7 8">
    <name type="scientific">Venturia effusa</name>
    <dbReference type="NCBI Taxonomy" id="50376"/>
    <lineage>
        <taxon>Eukaryota</taxon>
        <taxon>Fungi</taxon>
        <taxon>Dikarya</taxon>
        <taxon>Ascomycota</taxon>
        <taxon>Pezizomycotina</taxon>
        <taxon>Dothideomycetes</taxon>
        <taxon>Pleosporomycetidae</taxon>
        <taxon>Venturiales</taxon>
        <taxon>Venturiaceae</taxon>
        <taxon>Venturia</taxon>
    </lineage>
</organism>
<accession>A0A517L8T1</accession>
<feature type="region of interest" description="Disordered" evidence="5">
    <location>
        <begin position="167"/>
        <end position="203"/>
    </location>
</feature>
<feature type="region of interest" description="Disordered" evidence="5">
    <location>
        <begin position="735"/>
        <end position="778"/>
    </location>
</feature>
<dbReference type="AlphaFoldDB" id="A0A517L8T1"/>
<evidence type="ECO:0000313" key="7">
    <source>
        <dbReference type="EMBL" id="QDS72042.1"/>
    </source>
</evidence>
<dbReference type="Proteomes" id="UP000316270">
    <property type="component" value="Chromosome 7"/>
</dbReference>
<keyword evidence="1" id="KW-0597">Phosphoprotein</keyword>
<dbReference type="GO" id="GO:0005737">
    <property type="term" value="C:cytoplasm"/>
    <property type="evidence" value="ECO:0007669"/>
    <property type="project" value="TreeGrafter"/>
</dbReference>
<feature type="compositionally biased region" description="Basic residues" evidence="5">
    <location>
        <begin position="763"/>
        <end position="772"/>
    </location>
</feature>
<proteinExistence type="predicted"/>
<feature type="region of interest" description="Disordered" evidence="5">
    <location>
        <begin position="284"/>
        <end position="303"/>
    </location>
</feature>
<feature type="compositionally biased region" description="Low complexity" evidence="5">
    <location>
        <begin position="171"/>
        <end position="187"/>
    </location>
</feature>
<feature type="transmembrane region" description="Helical" evidence="6">
    <location>
        <begin position="84"/>
        <end position="110"/>
    </location>
</feature>
<dbReference type="GO" id="GO:0004674">
    <property type="term" value="F:protein serine/threonine kinase activity"/>
    <property type="evidence" value="ECO:0007669"/>
    <property type="project" value="UniProtKB-EC"/>
</dbReference>
<feature type="compositionally biased region" description="Basic and acidic residues" evidence="5">
    <location>
        <begin position="284"/>
        <end position="297"/>
    </location>
</feature>
<gene>
    <name evidence="7" type="ORF">FKW77_002405</name>
</gene>
<dbReference type="PANTHER" id="PTHR22988:SF71">
    <property type="entry name" value="CITRON RHO-INTERACTING KINASE"/>
    <property type="match status" value="1"/>
</dbReference>
<evidence type="ECO:0000256" key="5">
    <source>
        <dbReference type="SAM" id="MobiDB-lite"/>
    </source>
</evidence>
<feature type="coiled-coil region" evidence="4">
    <location>
        <begin position="569"/>
        <end position="667"/>
    </location>
</feature>
<evidence type="ECO:0000256" key="6">
    <source>
        <dbReference type="SAM" id="Phobius"/>
    </source>
</evidence>
<dbReference type="OrthoDB" id="10523659at2759"/>
<feature type="coiled-coil region" evidence="4">
    <location>
        <begin position="469"/>
        <end position="545"/>
    </location>
</feature>
<evidence type="ECO:0000256" key="4">
    <source>
        <dbReference type="SAM" id="Coils"/>
    </source>
</evidence>
<dbReference type="EMBL" id="CP042191">
    <property type="protein sequence ID" value="QDS72042.1"/>
    <property type="molecule type" value="Genomic_DNA"/>
</dbReference>
<name>A0A517L8T1_9PEZI</name>
<dbReference type="GO" id="GO:0031032">
    <property type="term" value="P:actomyosin structure organization"/>
    <property type="evidence" value="ECO:0007669"/>
    <property type="project" value="TreeGrafter"/>
</dbReference>
<keyword evidence="6" id="KW-0812">Transmembrane</keyword>
<sequence>MTDSIQATIEMTSPYWKQLSRGQQCGFAAVLFSFMFLMSIEPAQALAAKFGLTISESTVWTLGHCTMVLYYTHATLPTDLNTRIVTGFFHILFAITHALKILVIVDELYFHDYKTLLQPTIPITNYVNEHYISFELVFWASIGYIIYKFWNLWECVCSEVTHLENDTPAGTSIPSTTTQSTSAPTHSWHPPPQDTPGFVSQEPSNANEKVKAEKVCRCSPASEPTLTREQVDAILADAKEEHDRNTAQEVFKLKKQCKQSEEQARQWRSAHNESLNSIADLKKTAKEVAQKHSEQKSFEQQQARKSKNYFENLACKAKRRAETAERELASIKDELDDRDQTIRSLRVMVRAKRTSADAKPLLQDAQDDSIAANLENLRKQLQEINSENRALKQELEIARSAPAAHLSELTNELAEVKAHSENTESQLEEESRAHNELKVQFEIVKKDLANRKKADGASVSQWKSIKDELDIKSNAYTELESRLKDSESQLDKKTKAYSKLEWEFGDISSQLDGKNKTCTELEMRLKEAMEKAQRAESDATIEKEQTHQSWVTKFQESETLHQQQLDTAQSNLQIELISARQKITDYEAEARDASKKWQVVCDEQTSIINKLKADCSRQEQNMTTAEKTNLESQISRLRIQLEASNNHTECDNSIKRLDDELDRLRAQAIVDSKVLPRLLKVADAMDPHIARFELAIKQHLPVEWIEKLFDCITDEYFLEWYNDHMGNVAAAAVPGDHTKASRRGRDDFDGDAEEPQVADPSKRVKKRMVRRIPRTEEA</sequence>
<comment type="catalytic activity">
    <reaction evidence="2">
        <text>L-threonyl-[protein] + ATP = O-phospho-L-threonyl-[protein] + ADP + H(+)</text>
        <dbReference type="Rhea" id="RHEA:46608"/>
        <dbReference type="Rhea" id="RHEA-COMP:11060"/>
        <dbReference type="Rhea" id="RHEA-COMP:11605"/>
        <dbReference type="ChEBI" id="CHEBI:15378"/>
        <dbReference type="ChEBI" id="CHEBI:30013"/>
        <dbReference type="ChEBI" id="CHEBI:30616"/>
        <dbReference type="ChEBI" id="CHEBI:61977"/>
        <dbReference type="ChEBI" id="CHEBI:456216"/>
        <dbReference type="EC" id="2.7.11.1"/>
    </reaction>
</comment>
<keyword evidence="6" id="KW-0472">Membrane</keyword>
<feature type="transmembrane region" description="Helical" evidence="6">
    <location>
        <begin position="21"/>
        <end position="38"/>
    </location>
</feature>